<dbReference type="Pfam" id="PF13556">
    <property type="entry name" value="HTH_30"/>
    <property type="match status" value="1"/>
</dbReference>
<feature type="domain" description="CdaR GGDEF-like" evidence="4">
    <location>
        <begin position="203"/>
        <end position="314"/>
    </location>
</feature>
<evidence type="ECO:0000313" key="6">
    <source>
        <dbReference type="Proteomes" id="UP001597402"/>
    </source>
</evidence>
<dbReference type="InterPro" id="IPR042070">
    <property type="entry name" value="PucR_C-HTH_sf"/>
</dbReference>
<proteinExistence type="inferred from homology"/>
<comment type="similarity">
    <text evidence="1">Belongs to the CdaR family.</text>
</comment>
<dbReference type="InterPro" id="IPR025751">
    <property type="entry name" value="RsbRD_N_dom"/>
</dbReference>
<dbReference type="EMBL" id="JBHUHP010000010">
    <property type="protein sequence ID" value="MFD2092276.1"/>
    <property type="molecule type" value="Genomic_DNA"/>
</dbReference>
<dbReference type="Pfam" id="PF17853">
    <property type="entry name" value="GGDEF_2"/>
    <property type="match status" value="1"/>
</dbReference>
<dbReference type="InterPro" id="IPR025736">
    <property type="entry name" value="PucR_C-HTH_dom"/>
</dbReference>
<dbReference type="Proteomes" id="UP001597402">
    <property type="component" value="Unassembled WGS sequence"/>
</dbReference>
<dbReference type="RefSeq" id="WP_376875839.1">
    <property type="nucleotide sequence ID" value="NZ_JBHUHP010000010.1"/>
</dbReference>
<dbReference type="PANTHER" id="PTHR33744:SF1">
    <property type="entry name" value="DNA-BINDING TRANSCRIPTIONAL ACTIVATOR ADER"/>
    <property type="match status" value="1"/>
</dbReference>
<feature type="domain" description="PucR C-terminal helix-turn-helix" evidence="2">
    <location>
        <begin position="366"/>
        <end position="401"/>
    </location>
</feature>
<organism evidence="5 6">
    <name type="scientific">Blastococcus deserti</name>
    <dbReference type="NCBI Taxonomy" id="2259033"/>
    <lineage>
        <taxon>Bacteria</taxon>
        <taxon>Bacillati</taxon>
        <taxon>Actinomycetota</taxon>
        <taxon>Actinomycetes</taxon>
        <taxon>Geodermatophilales</taxon>
        <taxon>Geodermatophilaceae</taxon>
        <taxon>Blastococcus</taxon>
    </lineage>
</organism>
<accession>A0ABW4XBW5</accession>
<evidence type="ECO:0000259" key="2">
    <source>
        <dbReference type="Pfam" id="PF13556"/>
    </source>
</evidence>
<dbReference type="Gene3D" id="1.10.10.2840">
    <property type="entry name" value="PucR C-terminal helix-turn-helix domain"/>
    <property type="match status" value="1"/>
</dbReference>
<reference evidence="6" key="1">
    <citation type="journal article" date="2019" name="Int. J. Syst. Evol. Microbiol.">
        <title>The Global Catalogue of Microorganisms (GCM) 10K type strain sequencing project: providing services to taxonomists for standard genome sequencing and annotation.</title>
        <authorList>
            <consortium name="The Broad Institute Genomics Platform"/>
            <consortium name="The Broad Institute Genome Sequencing Center for Infectious Disease"/>
            <person name="Wu L."/>
            <person name="Ma J."/>
        </authorList>
    </citation>
    <scope>NUCLEOTIDE SEQUENCE [LARGE SCALE GENOMIC DNA]</scope>
    <source>
        <strain evidence="6">JCM 3338</strain>
    </source>
</reference>
<sequence>MTTAMRAEQAGAGGREVPPERVKALVAEAALRLDRRQPQIARMMSDLIAREIKSLDVDQVFLELLRASVDANTKTITHILINDIPIERLQPTTAAVEYALRLAQRDIPANSLVRAYSVGKDDFIEQTFPDVQALDCSPEEKFAVLQHMSSVVGRYIDWISQYVFDVYEQERERWITTQGNVRATLIHDVLNRRTVNPREFERETRYRLDAHHLGMVVWSVRREPAPDELRIMTQVVTKAAATAGCSGPPLITAVDRTTAWAWLPFVVRPAHLDMEQLREIVDLAGVCRAAFGLSGAGLAGFRRTHAQAQAARRVAVTSGETAPAISFGDDGVAITSLLANDLESTRAWVAEVLGPLASDTESARSLRETLRVFFLTGESYTDTARIMQLHRNTVKYRVSKALSHGETAISTNRVDLAVALSVCHFLGLAVLSERAGQ</sequence>
<evidence type="ECO:0000256" key="1">
    <source>
        <dbReference type="ARBA" id="ARBA00006754"/>
    </source>
</evidence>
<evidence type="ECO:0000259" key="3">
    <source>
        <dbReference type="Pfam" id="PF14361"/>
    </source>
</evidence>
<keyword evidence="6" id="KW-1185">Reference proteome</keyword>
<evidence type="ECO:0000313" key="5">
    <source>
        <dbReference type="EMBL" id="MFD2092276.1"/>
    </source>
</evidence>
<evidence type="ECO:0000259" key="4">
    <source>
        <dbReference type="Pfam" id="PF17853"/>
    </source>
</evidence>
<dbReference type="PANTHER" id="PTHR33744">
    <property type="entry name" value="CARBOHYDRATE DIACID REGULATOR"/>
    <property type="match status" value="1"/>
</dbReference>
<dbReference type="InterPro" id="IPR051448">
    <property type="entry name" value="CdaR-like_regulators"/>
</dbReference>
<protein>
    <submittedName>
        <fullName evidence="5">PucR family transcriptional regulator</fullName>
    </submittedName>
</protein>
<feature type="domain" description="RsbT co-antagonist protein RsbRD N-terminal" evidence="3">
    <location>
        <begin position="38"/>
        <end position="182"/>
    </location>
</feature>
<gene>
    <name evidence="5" type="ORF">ACFSHS_11910</name>
</gene>
<dbReference type="Pfam" id="PF14361">
    <property type="entry name" value="RsbRD_N"/>
    <property type="match status" value="1"/>
</dbReference>
<name>A0ABW4XBW5_9ACTN</name>
<dbReference type="InterPro" id="IPR041522">
    <property type="entry name" value="CdaR_GGDEF"/>
</dbReference>
<comment type="caution">
    <text evidence="5">The sequence shown here is derived from an EMBL/GenBank/DDBJ whole genome shotgun (WGS) entry which is preliminary data.</text>
</comment>